<evidence type="ECO:0000256" key="6">
    <source>
        <dbReference type="ARBA" id="ARBA00022729"/>
    </source>
</evidence>
<dbReference type="GO" id="GO:0032366">
    <property type="term" value="P:intracellular sterol transport"/>
    <property type="evidence" value="ECO:0007669"/>
    <property type="project" value="InterPro"/>
</dbReference>
<protein>
    <recommendedName>
        <fullName evidence="4">Phosphatidylglycerol/phosphatidylinositol transfer protein</fullName>
    </recommendedName>
</protein>
<comment type="function">
    <text evidence="1">Catalyzes the intermembrane transfer of phosphatidylglycerol and phosphatidylinositol.</text>
</comment>
<evidence type="ECO:0000313" key="10">
    <source>
        <dbReference type="Proteomes" id="UP000469558"/>
    </source>
</evidence>
<gene>
    <name evidence="9" type="primary">NPC2</name>
    <name evidence="9" type="ORF">LSUE1_G007491</name>
</gene>
<dbReference type="GO" id="GO:0032934">
    <property type="term" value="F:sterol binding"/>
    <property type="evidence" value="ECO:0007669"/>
    <property type="project" value="InterPro"/>
</dbReference>
<dbReference type="Proteomes" id="UP000469558">
    <property type="component" value="Unassembled WGS sequence"/>
</dbReference>
<organism evidence="9 10">
    <name type="scientific">Lachnellula suecica</name>
    <dbReference type="NCBI Taxonomy" id="602035"/>
    <lineage>
        <taxon>Eukaryota</taxon>
        <taxon>Fungi</taxon>
        <taxon>Dikarya</taxon>
        <taxon>Ascomycota</taxon>
        <taxon>Pezizomycotina</taxon>
        <taxon>Leotiomycetes</taxon>
        <taxon>Helotiales</taxon>
        <taxon>Lachnaceae</taxon>
        <taxon>Lachnellula</taxon>
    </lineage>
</organism>
<dbReference type="EMBL" id="QGMK01002041">
    <property type="protein sequence ID" value="TVY60906.1"/>
    <property type="molecule type" value="Genomic_DNA"/>
</dbReference>
<dbReference type="InterPro" id="IPR033917">
    <property type="entry name" value="ML_PG-PI_TP"/>
</dbReference>
<evidence type="ECO:0000313" key="9">
    <source>
        <dbReference type="EMBL" id="TVY60906.1"/>
    </source>
</evidence>
<comment type="subunit">
    <text evidence="3">Monomer.</text>
</comment>
<feature type="domain" description="MD-2-related lipid-recognition" evidence="8">
    <location>
        <begin position="59"/>
        <end position="182"/>
    </location>
</feature>
<dbReference type="SMART" id="SM00737">
    <property type="entry name" value="ML"/>
    <property type="match status" value="1"/>
</dbReference>
<evidence type="ECO:0000256" key="2">
    <source>
        <dbReference type="ARBA" id="ARBA00006370"/>
    </source>
</evidence>
<dbReference type="AlphaFoldDB" id="A0A8T9BU00"/>
<dbReference type="CDD" id="cd00917">
    <property type="entry name" value="PG-PI_TP"/>
    <property type="match status" value="1"/>
</dbReference>
<name>A0A8T9BU00_9HELO</name>
<evidence type="ECO:0000256" key="5">
    <source>
        <dbReference type="ARBA" id="ARBA00022448"/>
    </source>
</evidence>
<evidence type="ECO:0000259" key="8">
    <source>
        <dbReference type="SMART" id="SM00737"/>
    </source>
</evidence>
<reference evidence="9 10" key="1">
    <citation type="submission" date="2018-05" db="EMBL/GenBank/DDBJ databases">
        <title>Genome sequencing and assembly of the regulated plant pathogen Lachnellula willkommii and related sister species for the development of diagnostic species identification markers.</title>
        <authorList>
            <person name="Giroux E."/>
            <person name="Bilodeau G."/>
        </authorList>
    </citation>
    <scope>NUCLEOTIDE SEQUENCE [LARGE SCALE GENOMIC DNA]</scope>
    <source>
        <strain evidence="9 10">CBS 268.59</strain>
    </source>
</reference>
<accession>A0A8T9BU00</accession>
<comment type="caution">
    <text evidence="9">The sequence shown here is derived from an EMBL/GenBank/DDBJ whole genome shotgun (WGS) entry which is preliminary data.</text>
</comment>
<dbReference type="FunFam" id="2.60.40.770:FF:000004">
    <property type="entry name" value="Phosphatidylglycerol/phosphatidylinositol transfer protein"/>
    <property type="match status" value="1"/>
</dbReference>
<sequence length="186" mass="20269">TLTTTSPSKYPSNKPKMKLSLAIISLFASSFVAAVDFDFSYGQKILEDKGDAVPGENPLTFCKKDHDSDILKLDHVNLDPNPPKAGKTLTIEASGTLTEDVEEGAYVVLTVKYGLIRLVSTQANLCEQVSNVDMECPIKKGDVVIKKEVELPNEIPNGKYTVFADAYTKDGEKKITCMEAVVTFSS</sequence>
<evidence type="ECO:0000256" key="3">
    <source>
        <dbReference type="ARBA" id="ARBA00011245"/>
    </source>
</evidence>
<evidence type="ECO:0000256" key="1">
    <source>
        <dbReference type="ARBA" id="ARBA00002053"/>
    </source>
</evidence>
<dbReference type="InterPro" id="IPR003172">
    <property type="entry name" value="ML_dom"/>
</dbReference>
<dbReference type="Gene3D" id="2.60.40.770">
    <property type="match status" value="1"/>
</dbReference>
<keyword evidence="7" id="KW-0445">Lipid transport</keyword>
<keyword evidence="6" id="KW-0732">Signal</keyword>
<keyword evidence="5" id="KW-0813">Transport</keyword>
<dbReference type="InterPro" id="IPR039670">
    <property type="entry name" value="NPC2-like"/>
</dbReference>
<evidence type="ECO:0000256" key="7">
    <source>
        <dbReference type="ARBA" id="ARBA00023055"/>
    </source>
</evidence>
<dbReference type="OrthoDB" id="6409159at2759"/>
<dbReference type="Pfam" id="PF02221">
    <property type="entry name" value="E1_DerP2_DerF2"/>
    <property type="match status" value="1"/>
</dbReference>
<feature type="non-terminal residue" evidence="9">
    <location>
        <position position="1"/>
    </location>
</feature>
<proteinExistence type="inferred from homology"/>
<dbReference type="InterPro" id="IPR014756">
    <property type="entry name" value="Ig_E-set"/>
</dbReference>
<keyword evidence="10" id="KW-1185">Reference proteome</keyword>
<dbReference type="PANTHER" id="PTHR11306">
    <property type="entry name" value="NIEMANN PICK TYPE C2 PROTEIN NPC2-RELATED"/>
    <property type="match status" value="1"/>
</dbReference>
<dbReference type="PANTHER" id="PTHR11306:SF0">
    <property type="entry name" value="PHOSPHATIDYLGLYCEROL_PHOSPHATIDYLINOSITOL TRANSFER PROTEIN"/>
    <property type="match status" value="1"/>
</dbReference>
<dbReference type="SUPFAM" id="SSF81296">
    <property type="entry name" value="E set domains"/>
    <property type="match status" value="1"/>
</dbReference>
<evidence type="ECO:0000256" key="4">
    <source>
        <dbReference type="ARBA" id="ARBA00016056"/>
    </source>
</evidence>
<comment type="similarity">
    <text evidence="2">Belongs to the NPC2 family.</text>
</comment>